<evidence type="ECO:0000313" key="1">
    <source>
        <dbReference type="EMBL" id="MBC8628727.1"/>
    </source>
</evidence>
<dbReference type="EMBL" id="JACRTP010000003">
    <property type="protein sequence ID" value="MBC8628727.1"/>
    <property type="molecule type" value="Genomic_DNA"/>
</dbReference>
<dbReference type="RefSeq" id="WP_187558635.1">
    <property type="nucleotide sequence ID" value="NZ_JACRTP010000003.1"/>
</dbReference>
<sequence>MAKKSQETADEKKYFVLFETDEEGICQFQSCSDQDRSGAMLSKMCIEGKMVPALKLEVNKNAYDVFKREQWMQKHHYRIENRCIVSGQNGKARFCPTRIPNPSYTPDNGQPKTLSNSCTACPYNNKFNLLKEKTCFSTLSVTDKDGNTDSYEPVSTRDINYTDHYQELLTGWISYIQKNYPQYNRYIELIKLLGQEFTLKEASTILHKPQRTLYGWVQTLRPIFKEYMRAIDNI</sequence>
<name>A0ABR7PBS4_9FIRM</name>
<dbReference type="Proteomes" id="UP000661649">
    <property type="component" value="Unassembled WGS sequence"/>
</dbReference>
<proteinExistence type="predicted"/>
<keyword evidence="2" id="KW-1185">Reference proteome</keyword>
<evidence type="ECO:0008006" key="3">
    <source>
        <dbReference type="Google" id="ProtNLM"/>
    </source>
</evidence>
<comment type="caution">
    <text evidence="1">The sequence shown here is derived from an EMBL/GenBank/DDBJ whole genome shotgun (WGS) entry which is preliminary data.</text>
</comment>
<protein>
    <recommendedName>
        <fullName evidence="3">Helix-turn-helix domain-containing protein</fullName>
    </recommendedName>
</protein>
<organism evidence="1 2">
    <name type="scientific">Blautia stercoris</name>
    <dbReference type="NCBI Taxonomy" id="871664"/>
    <lineage>
        <taxon>Bacteria</taxon>
        <taxon>Bacillati</taxon>
        <taxon>Bacillota</taxon>
        <taxon>Clostridia</taxon>
        <taxon>Lachnospirales</taxon>
        <taxon>Lachnospiraceae</taxon>
        <taxon>Blautia</taxon>
    </lineage>
</organism>
<reference evidence="1 2" key="1">
    <citation type="submission" date="2020-08" db="EMBL/GenBank/DDBJ databases">
        <title>Genome public.</title>
        <authorList>
            <person name="Liu C."/>
            <person name="Sun Q."/>
        </authorList>
    </citation>
    <scope>NUCLEOTIDE SEQUENCE [LARGE SCALE GENOMIC DNA]</scope>
    <source>
        <strain evidence="1 2">3_YM_SP_D4_24.mj</strain>
    </source>
</reference>
<gene>
    <name evidence="1" type="ORF">H8712_08860</name>
</gene>
<accession>A0ABR7PBS4</accession>
<evidence type="ECO:0000313" key="2">
    <source>
        <dbReference type="Proteomes" id="UP000661649"/>
    </source>
</evidence>